<evidence type="ECO:0000259" key="14">
    <source>
        <dbReference type="PROSITE" id="PS50109"/>
    </source>
</evidence>
<dbReference type="PANTHER" id="PTHR42878">
    <property type="entry name" value="TWO-COMPONENT HISTIDINE KINASE"/>
    <property type="match status" value="1"/>
</dbReference>
<dbReference type="NCBIfam" id="TIGR00229">
    <property type="entry name" value="sensory_box"/>
    <property type="match status" value="3"/>
</dbReference>
<evidence type="ECO:0000256" key="13">
    <source>
        <dbReference type="SAM" id="Phobius"/>
    </source>
</evidence>
<dbReference type="Pfam" id="PF02518">
    <property type="entry name" value="HATPase_c"/>
    <property type="match status" value="1"/>
</dbReference>
<dbReference type="SMART" id="SM00091">
    <property type="entry name" value="PAS"/>
    <property type="match status" value="3"/>
</dbReference>
<evidence type="ECO:0000313" key="17">
    <source>
        <dbReference type="EMBL" id="UXE60753.1"/>
    </source>
</evidence>
<evidence type="ECO:0000256" key="9">
    <source>
        <dbReference type="ARBA" id="ARBA00022840"/>
    </source>
</evidence>
<dbReference type="Pfam" id="PF13426">
    <property type="entry name" value="PAS_9"/>
    <property type="match status" value="2"/>
</dbReference>
<dbReference type="InterPro" id="IPR000014">
    <property type="entry name" value="PAS"/>
</dbReference>
<feature type="domain" description="PAS" evidence="15">
    <location>
        <begin position="421"/>
        <end position="491"/>
    </location>
</feature>
<evidence type="ECO:0000256" key="10">
    <source>
        <dbReference type="ARBA" id="ARBA00022989"/>
    </source>
</evidence>
<dbReference type="InterPro" id="IPR035965">
    <property type="entry name" value="PAS-like_dom_sf"/>
</dbReference>
<evidence type="ECO:0000256" key="8">
    <source>
        <dbReference type="ARBA" id="ARBA00022777"/>
    </source>
</evidence>
<dbReference type="GO" id="GO:0007234">
    <property type="term" value="P:osmosensory signaling via phosphorelay pathway"/>
    <property type="evidence" value="ECO:0007669"/>
    <property type="project" value="TreeGrafter"/>
</dbReference>
<evidence type="ECO:0000256" key="7">
    <source>
        <dbReference type="ARBA" id="ARBA00022741"/>
    </source>
</evidence>
<dbReference type="CDD" id="cd00075">
    <property type="entry name" value="HATPase"/>
    <property type="match status" value="1"/>
</dbReference>
<dbReference type="SUPFAM" id="SSF55785">
    <property type="entry name" value="PYP-like sensor domain (PAS domain)"/>
    <property type="match status" value="3"/>
</dbReference>
<dbReference type="GO" id="GO:0000155">
    <property type="term" value="F:phosphorelay sensor kinase activity"/>
    <property type="evidence" value="ECO:0007669"/>
    <property type="project" value="InterPro"/>
</dbReference>
<accession>A0A977KVK6</accession>
<protein>
    <recommendedName>
        <fullName evidence="3">histidine kinase</fullName>
        <ecNumber evidence="3">2.7.13.3</ecNumber>
    </recommendedName>
</protein>
<dbReference type="Proteomes" id="UP001065613">
    <property type="component" value="Chromosome"/>
</dbReference>
<keyword evidence="5" id="KW-0808">Transferase</keyword>
<dbReference type="SMART" id="SM00086">
    <property type="entry name" value="PAC"/>
    <property type="match status" value="3"/>
</dbReference>
<evidence type="ECO:0000259" key="16">
    <source>
        <dbReference type="PROSITE" id="PS50113"/>
    </source>
</evidence>
<reference evidence="17" key="1">
    <citation type="submission" date="2021-04" db="EMBL/GenBank/DDBJ databases">
        <title>Genome sequence of Woronichinia naegeliana from Washington state freshwater lake bloom.</title>
        <authorList>
            <person name="Dreher T.W."/>
        </authorList>
    </citation>
    <scope>NUCLEOTIDE SEQUENCE</scope>
    <source>
        <strain evidence="17">WA131</strain>
    </source>
</reference>
<evidence type="ECO:0000256" key="4">
    <source>
        <dbReference type="ARBA" id="ARBA00022553"/>
    </source>
</evidence>
<dbReference type="Gene3D" id="3.30.565.10">
    <property type="entry name" value="Histidine kinase-like ATPase, C-terminal domain"/>
    <property type="match status" value="1"/>
</dbReference>
<name>A0A977KVK6_9CYAN</name>
<dbReference type="InterPro" id="IPR036097">
    <property type="entry name" value="HisK_dim/P_sf"/>
</dbReference>
<dbReference type="SMART" id="SM00388">
    <property type="entry name" value="HisKA"/>
    <property type="match status" value="1"/>
</dbReference>
<organism evidence="17">
    <name type="scientific">Woronichinia naegeliana WA131</name>
    <dbReference type="NCBI Taxonomy" id="2824559"/>
    <lineage>
        <taxon>Bacteria</taxon>
        <taxon>Bacillati</taxon>
        <taxon>Cyanobacteriota</taxon>
        <taxon>Cyanophyceae</taxon>
        <taxon>Synechococcales</taxon>
        <taxon>Coelosphaeriaceae</taxon>
        <taxon>Woronichinia</taxon>
    </lineage>
</organism>
<dbReference type="SMART" id="SM00387">
    <property type="entry name" value="HATPase_c"/>
    <property type="match status" value="1"/>
</dbReference>
<feature type="transmembrane region" description="Helical" evidence="13">
    <location>
        <begin position="180"/>
        <end position="203"/>
    </location>
</feature>
<dbReference type="GO" id="GO:0016020">
    <property type="term" value="C:membrane"/>
    <property type="evidence" value="ECO:0007669"/>
    <property type="project" value="UniProtKB-SubCell"/>
</dbReference>
<sequence>MDTPPVKSKLTHYLSLVVGSVLLLTTTGTLIINGRISQIQLDSLVSQRADTIAHGIEYATENLVDSQQTAVVQRIIQNYATLPEILQIELLTPDGEVLASSPNDSQSQAFWQPVRQQIITQFNQASQQGKELDILLTKTSHPLFVKVLPFSSVLFSNQEHFGLIIVVVNLEPIQQQSTHFLIANASLSIAGIVLALGVAYWAIRQRLLIPLQQLQSAVQNQVQGEIIELPPLREDEIGFLAKTLQQKWLELAILTQTLEQKVSDRTEEWRQSQDFLQSLLDYLPVALFVKDANVDHFGEIVLWNPKSEQLFGLTNQEVIGKTVFDLHSLEQAKLFDQADRECVASKTLINIAEETIDSYLNGRIYLHTIKVPLLNQQGEPEYLLCISEDITARKIAEDNLFALNQELEVRIEERTSALQSSENRYRALLEGASDALLIANLAGKILEVNQKAIELFGYDRQTFTNLHFSQLHPPQESERTQRQFIDIISQGQGQLLDTLICHQQGYTIPVDITGSVVEYEDQRIVIGSFRDITEQKQAIAERNRFLYIIEASFNEIYIFDVARLQFVNLGAVRNLGYSKETLLKMSFFNLAPSFDQASFSELLMPLGQHQQNHLVYETEHQRADKTCYPVEIHLQRIDYRHDQLFLAIGKDISDRKKAEQEIQKALEQERELAQLKSQFIDVASHEFRTPLTIILSAAEFLLKYNAKLTKERKTHYLHQVYNAGIRMKDMIEDVLVLSRLDAGKVQLHCTQFDLREFCSMLIEEIYTQFQESHSINFIFNSSLQARTETNVFLLSDNVYLDRRILHHVLSNLLSNAVKYSPLCADIDFKVDLDEQQIRFQVSDRGIGIPAEDIPYIFDSFHRANNVGNISGTGLGLHIVQRYVAIHGGTVSLSSEVDQGSIFTVIIPYLPPPSLTAASEPELSKGDRYQIG</sequence>
<dbReference type="Pfam" id="PF00512">
    <property type="entry name" value="HisKA"/>
    <property type="match status" value="1"/>
</dbReference>
<evidence type="ECO:0000256" key="12">
    <source>
        <dbReference type="ARBA" id="ARBA00023136"/>
    </source>
</evidence>
<dbReference type="CDD" id="cd00130">
    <property type="entry name" value="PAS"/>
    <property type="match status" value="3"/>
</dbReference>
<dbReference type="AlphaFoldDB" id="A0A977KVK6"/>
<dbReference type="EMBL" id="CP073041">
    <property type="protein sequence ID" value="UXE60753.1"/>
    <property type="molecule type" value="Genomic_DNA"/>
</dbReference>
<dbReference type="CDD" id="cd00082">
    <property type="entry name" value="HisKA"/>
    <property type="match status" value="1"/>
</dbReference>
<keyword evidence="11" id="KW-0902">Two-component regulatory system</keyword>
<dbReference type="GO" id="GO:0005524">
    <property type="term" value="F:ATP binding"/>
    <property type="evidence" value="ECO:0007669"/>
    <property type="project" value="UniProtKB-KW"/>
</dbReference>
<dbReference type="InterPro" id="IPR001610">
    <property type="entry name" value="PAC"/>
</dbReference>
<keyword evidence="9" id="KW-0067">ATP-binding</keyword>
<comment type="subcellular location">
    <subcellularLocation>
        <location evidence="2">Membrane</location>
        <topology evidence="2">Multi-pass membrane protein</topology>
    </subcellularLocation>
</comment>
<evidence type="ECO:0000256" key="6">
    <source>
        <dbReference type="ARBA" id="ARBA00022692"/>
    </source>
</evidence>
<dbReference type="InterPro" id="IPR005467">
    <property type="entry name" value="His_kinase_dom"/>
</dbReference>
<feature type="domain" description="Histidine kinase" evidence="14">
    <location>
        <begin position="682"/>
        <end position="910"/>
    </location>
</feature>
<evidence type="ECO:0000256" key="2">
    <source>
        <dbReference type="ARBA" id="ARBA00004141"/>
    </source>
</evidence>
<dbReference type="Gene3D" id="3.30.450.20">
    <property type="entry name" value="PAS domain"/>
    <property type="match status" value="3"/>
</dbReference>
<evidence type="ECO:0000256" key="1">
    <source>
        <dbReference type="ARBA" id="ARBA00000085"/>
    </source>
</evidence>
<keyword evidence="7" id="KW-0547">Nucleotide-binding</keyword>
<dbReference type="PROSITE" id="PS50112">
    <property type="entry name" value="PAS"/>
    <property type="match status" value="2"/>
</dbReference>
<dbReference type="PROSITE" id="PS50113">
    <property type="entry name" value="PAC"/>
    <property type="match status" value="1"/>
</dbReference>
<dbReference type="SUPFAM" id="SSF55874">
    <property type="entry name" value="ATPase domain of HSP90 chaperone/DNA topoisomerase II/histidine kinase"/>
    <property type="match status" value="1"/>
</dbReference>
<keyword evidence="4" id="KW-0597">Phosphoprotein</keyword>
<dbReference type="GO" id="GO:0030295">
    <property type="term" value="F:protein kinase activator activity"/>
    <property type="evidence" value="ECO:0007669"/>
    <property type="project" value="TreeGrafter"/>
</dbReference>
<feature type="transmembrane region" description="Helical" evidence="13">
    <location>
        <begin position="12"/>
        <end position="32"/>
    </location>
</feature>
<keyword evidence="6 13" id="KW-0812">Transmembrane</keyword>
<evidence type="ECO:0000256" key="3">
    <source>
        <dbReference type="ARBA" id="ARBA00012438"/>
    </source>
</evidence>
<feature type="domain" description="PAS" evidence="15">
    <location>
        <begin position="272"/>
        <end position="326"/>
    </location>
</feature>
<gene>
    <name evidence="17" type="ORF">KA717_35570</name>
</gene>
<dbReference type="SUPFAM" id="SSF47384">
    <property type="entry name" value="Homodimeric domain of signal transducing histidine kinase"/>
    <property type="match status" value="1"/>
</dbReference>
<dbReference type="EC" id="2.7.13.3" evidence="3"/>
<dbReference type="Pfam" id="PF08448">
    <property type="entry name" value="PAS_4"/>
    <property type="match status" value="1"/>
</dbReference>
<dbReference type="KEGG" id="wna:KA717_35570"/>
<dbReference type="InterPro" id="IPR000700">
    <property type="entry name" value="PAS-assoc_C"/>
</dbReference>
<comment type="catalytic activity">
    <reaction evidence="1">
        <text>ATP + protein L-histidine = ADP + protein N-phospho-L-histidine.</text>
        <dbReference type="EC" id="2.7.13.3"/>
    </reaction>
</comment>
<dbReference type="InterPro" id="IPR036890">
    <property type="entry name" value="HATPase_C_sf"/>
</dbReference>
<dbReference type="GO" id="GO:0000156">
    <property type="term" value="F:phosphorelay response regulator activity"/>
    <property type="evidence" value="ECO:0007669"/>
    <property type="project" value="TreeGrafter"/>
</dbReference>
<keyword evidence="10 13" id="KW-1133">Transmembrane helix</keyword>
<dbReference type="InterPro" id="IPR050351">
    <property type="entry name" value="BphY/WalK/GraS-like"/>
</dbReference>
<evidence type="ECO:0000256" key="5">
    <source>
        <dbReference type="ARBA" id="ARBA00022679"/>
    </source>
</evidence>
<dbReference type="InterPro" id="IPR003661">
    <property type="entry name" value="HisK_dim/P_dom"/>
</dbReference>
<keyword evidence="12 13" id="KW-0472">Membrane</keyword>
<dbReference type="Gene3D" id="6.10.340.10">
    <property type="match status" value="1"/>
</dbReference>
<evidence type="ECO:0000256" key="11">
    <source>
        <dbReference type="ARBA" id="ARBA00023012"/>
    </source>
</evidence>
<dbReference type="Gene3D" id="1.10.287.130">
    <property type="match status" value="1"/>
</dbReference>
<evidence type="ECO:0000259" key="15">
    <source>
        <dbReference type="PROSITE" id="PS50112"/>
    </source>
</evidence>
<feature type="domain" description="PAC" evidence="16">
    <location>
        <begin position="350"/>
        <end position="402"/>
    </location>
</feature>
<proteinExistence type="predicted"/>
<dbReference type="InterPro" id="IPR013656">
    <property type="entry name" value="PAS_4"/>
</dbReference>
<dbReference type="InterPro" id="IPR004358">
    <property type="entry name" value="Sig_transdc_His_kin-like_C"/>
</dbReference>
<dbReference type="PRINTS" id="PR00344">
    <property type="entry name" value="BCTRLSENSOR"/>
</dbReference>
<dbReference type="PROSITE" id="PS50109">
    <property type="entry name" value="HIS_KIN"/>
    <property type="match status" value="1"/>
</dbReference>
<dbReference type="InterPro" id="IPR003594">
    <property type="entry name" value="HATPase_dom"/>
</dbReference>
<keyword evidence="8" id="KW-0418">Kinase</keyword>
<dbReference type="PANTHER" id="PTHR42878:SF7">
    <property type="entry name" value="SENSOR HISTIDINE KINASE GLRK"/>
    <property type="match status" value="1"/>
</dbReference>